<accession>A0A7Z7FDG4</accession>
<feature type="transmembrane region" description="Helical" evidence="1">
    <location>
        <begin position="121"/>
        <end position="141"/>
    </location>
</feature>
<dbReference type="OrthoDB" id="141478at2157"/>
<evidence type="ECO:0000256" key="1">
    <source>
        <dbReference type="SAM" id="Phobius"/>
    </source>
</evidence>
<protein>
    <submittedName>
        <fullName evidence="2">Uncharacterized protein</fullName>
    </submittedName>
</protein>
<comment type="caution">
    <text evidence="2">The sequence shown here is derived from an EMBL/GenBank/DDBJ whole genome shotgun (WGS) entry which is preliminary data.</text>
</comment>
<dbReference type="RefSeq" id="WP_091710714.1">
    <property type="nucleotide sequence ID" value="NZ_FNCA01000009.1"/>
</dbReference>
<sequence>MEILIPDIVDTALISGVISLFLIADILIKNYLKINLRDVGADLAIGAVVIQFGYISIILVSQQMDIFGINVLLAICFGIFWAACLWLAGKRDALTDMFSYTIGTFTLAASIMHFLGTFKPMGMIMLFVYSLIFSVLAFLLADYLRTEAVKKTFEELTKDLQIYDMNESYRKLEAGKENIDPLQPVIDRIRGAVRNNDDFTASVGVRTIPNLCLKVLSSGGKKNLIIKYINIHLYQLAILAREEKNRFVLMEVIDAFGSIGKESAESGMESFSLQTLDNMTGFFELHREIEYFPPVDKLTLIKHSKNIKDIVDIFSKKSISSPLHKLAIATGDIGVAAAKKDMLDSTEKSVVLLKKIALDAAVNKDTATLSNIREVLLELARTVDNKDQKHLKKLIIYSLRDIGIKAVQESPGRERHDCLDKVIEALEEVGQIFGEESLPDVTAALKDIGVVAARKHSDEKVSRIIPVMEHFCTVAASDNQGDNVSLAVNAIVEVCEISIKEQMVESTASSSKSLANLSNIESISVIVSEAIFEIGKYQEIDREMFALFDKTYRKSGGR</sequence>
<keyword evidence="3" id="KW-1185">Reference proteome</keyword>
<gene>
    <name evidence="2" type="ORF">SAMN04488589_2432</name>
</gene>
<keyword evidence="1" id="KW-1133">Transmembrane helix</keyword>
<keyword evidence="1" id="KW-0472">Membrane</keyword>
<feature type="transmembrane region" description="Helical" evidence="1">
    <location>
        <begin position="12"/>
        <end position="32"/>
    </location>
</feature>
<name>A0A7Z7FDG4_9EURY</name>
<organism evidence="2 3">
    <name type="scientific">Methanolobus vulcani</name>
    <dbReference type="NCBI Taxonomy" id="38026"/>
    <lineage>
        <taxon>Archaea</taxon>
        <taxon>Methanobacteriati</taxon>
        <taxon>Methanobacteriota</taxon>
        <taxon>Stenosarchaea group</taxon>
        <taxon>Methanomicrobia</taxon>
        <taxon>Methanosarcinales</taxon>
        <taxon>Methanosarcinaceae</taxon>
        <taxon>Methanolobus</taxon>
    </lineage>
</organism>
<evidence type="ECO:0000313" key="2">
    <source>
        <dbReference type="EMBL" id="SDG21339.1"/>
    </source>
</evidence>
<proteinExistence type="predicted"/>
<feature type="transmembrane region" description="Helical" evidence="1">
    <location>
        <begin position="97"/>
        <end position="115"/>
    </location>
</feature>
<dbReference type="AlphaFoldDB" id="A0A7Z7FDG4"/>
<evidence type="ECO:0000313" key="3">
    <source>
        <dbReference type="Proteomes" id="UP000199259"/>
    </source>
</evidence>
<reference evidence="2 3" key="1">
    <citation type="submission" date="2016-10" db="EMBL/GenBank/DDBJ databases">
        <authorList>
            <person name="Varghese N."/>
            <person name="Submissions S."/>
        </authorList>
    </citation>
    <scope>NUCLEOTIDE SEQUENCE [LARGE SCALE GENOMIC DNA]</scope>
    <source>
        <strain evidence="2 3">PL 12/M</strain>
    </source>
</reference>
<keyword evidence="1" id="KW-0812">Transmembrane</keyword>
<dbReference type="Proteomes" id="UP000199259">
    <property type="component" value="Unassembled WGS sequence"/>
</dbReference>
<feature type="transmembrane region" description="Helical" evidence="1">
    <location>
        <begin position="66"/>
        <end position="88"/>
    </location>
</feature>
<dbReference type="EMBL" id="FNCA01000009">
    <property type="protein sequence ID" value="SDG21339.1"/>
    <property type="molecule type" value="Genomic_DNA"/>
</dbReference>
<feature type="transmembrane region" description="Helical" evidence="1">
    <location>
        <begin position="39"/>
        <end position="60"/>
    </location>
</feature>